<feature type="binding site" evidence="9">
    <location>
        <position position="85"/>
    </location>
    <ligand>
        <name>S-adenosyl-L-methionine</name>
        <dbReference type="ChEBI" id="CHEBI:59789"/>
    </ligand>
</feature>
<evidence type="ECO:0000256" key="2">
    <source>
        <dbReference type="ARBA" id="ARBA00005156"/>
    </source>
</evidence>
<protein>
    <recommendedName>
        <fullName evidence="4">diphthine methyl ester synthase</fullName>
        <ecNumber evidence="4">2.1.1.314</ecNumber>
    </recommendedName>
</protein>
<dbReference type="InterPro" id="IPR004551">
    <property type="entry name" value="Dphthn_synthase"/>
</dbReference>
<feature type="binding site" evidence="9">
    <location>
        <position position="164"/>
    </location>
    <ligand>
        <name>S-adenosyl-L-methionine</name>
        <dbReference type="ChEBI" id="CHEBI:59789"/>
    </ligand>
</feature>
<dbReference type="PANTHER" id="PTHR10882:SF0">
    <property type="entry name" value="DIPHTHINE METHYL ESTER SYNTHASE"/>
    <property type="match status" value="1"/>
</dbReference>
<comment type="pathway">
    <text evidence="2">Protein modification; peptidyl-diphthamide biosynthesis.</text>
</comment>
<evidence type="ECO:0000256" key="5">
    <source>
        <dbReference type="ARBA" id="ARBA00022603"/>
    </source>
</evidence>
<dbReference type="GO" id="GO:0032259">
    <property type="term" value="P:methylation"/>
    <property type="evidence" value="ECO:0007669"/>
    <property type="project" value="UniProtKB-KW"/>
</dbReference>
<comment type="function">
    <text evidence="1">S-adenosyl-L-methionine-dependent methyltransferase that catalyzes four methylations of the modified target histidine residue in translation elongation factor 2 (EF-2), to form an intermediate called diphthine methyl ester. The four successive methylation reactions represent the second step of diphthamide biosynthesis.</text>
</comment>
<dbReference type="InterPro" id="IPR014777">
    <property type="entry name" value="4pyrrole_Mease_sub1"/>
</dbReference>
<accession>A0AAD5XMQ3</accession>
<feature type="binding site" evidence="9">
    <location>
        <position position="88"/>
    </location>
    <ligand>
        <name>S-adenosyl-L-methionine</name>
        <dbReference type="ChEBI" id="CHEBI:59789"/>
    </ligand>
</feature>
<dbReference type="PIRSF" id="PIRSF036432">
    <property type="entry name" value="Diphthine_synth"/>
    <property type="match status" value="1"/>
</dbReference>
<dbReference type="HAMAP" id="MF_01084">
    <property type="entry name" value="Diphthine_synth"/>
    <property type="match status" value="1"/>
</dbReference>
<dbReference type="FunFam" id="3.40.1010.10:FF:000004">
    <property type="entry name" value="Putative diphthine synthase"/>
    <property type="match status" value="1"/>
</dbReference>
<feature type="domain" description="Tetrapyrrole methylase" evidence="10">
    <location>
        <begin position="3"/>
        <end position="243"/>
    </location>
</feature>
<evidence type="ECO:0000256" key="7">
    <source>
        <dbReference type="ARBA" id="ARBA00022691"/>
    </source>
</evidence>
<proteinExistence type="inferred from homology"/>
<dbReference type="Pfam" id="PF00590">
    <property type="entry name" value="TP_methylase"/>
    <property type="match status" value="1"/>
</dbReference>
<evidence type="ECO:0000256" key="9">
    <source>
        <dbReference type="PIRSR" id="PIRSR036432-1"/>
    </source>
</evidence>
<keyword evidence="12" id="KW-1185">Reference proteome</keyword>
<name>A0AAD5XMQ3_9FUNG</name>
<dbReference type="PANTHER" id="PTHR10882">
    <property type="entry name" value="DIPHTHINE SYNTHASE"/>
    <property type="match status" value="1"/>
</dbReference>
<evidence type="ECO:0000256" key="8">
    <source>
        <dbReference type="ARBA" id="ARBA00048752"/>
    </source>
</evidence>
<comment type="similarity">
    <text evidence="3">Belongs to the diphthine synthase family.</text>
</comment>
<dbReference type="EC" id="2.1.1.314" evidence="4"/>
<dbReference type="Proteomes" id="UP001212152">
    <property type="component" value="Unassembled WGS sequence"/>
</dbReference>
<comment type="caution">
    <text evidence="11">The sequence shown here is derived from an EMBL/GenBank/DDBJ whole genome shotgun (WGS) entry which is preliminary data.</text>
</comment>
<reference evidence="11" key="1">
    <citation type="submission" date="2020-05" db="EMBL/GenBank/DDBJ databases">
        <title>Phylogenomic resolution of chytrid fungi.</title>
        <authorList>
            <person name="Stajich J.E."/>
            <person name="Amses K."/>
            <person name="Simmons R."/>
            <person name="Seto K."/>
            <person name="Myers J."/>
            <person name="Bonds A."/>
            <person name="Quandt C.A."/>
            <person name="Barry K."/>
            <person name="Liu P."/>
            <person name="Grigoriev I."/>
            <person name="Longcore J.E."/>
            <person name="James T.Y."/>
        </authorList>
    </citation>
    <scope>NUCLEOTIDE SEQUENCE</scope>
    <source>
        <strain evidence="11">JEL0379</strain>
    </source>
</reference>
<keyword evidence="5" id="KW-0489">Methyltransferase</keyword>
<evidence type="ECO:0000256" key="1">
    <source>
        <dbReference type="ARBA" id="ARBA00004006"/>
    </source>
</evidence>
<dbReference type="GO" id="GO:0141133">
    <property type="term" value="F:diphthine methyl ester synthase activity"/>
    <property type="evidence" value="ECO:0007669"/>
    <property type="project" value="UniProtKB-EC"/>
</dbReference>
<dbReference type="SUPFAM" id="SSF53790">
    <property type="entry name" value="Tetrapyrrole methylase"/>
    <property type="match status" value="1"/>
</dbReference>
<dbReference type="InterPro" id="IPR014776">
    <property type="entry name" value="4pyrrole_Mease_sub2"/>
</dbReference>
<evidence type="ECO:0000259" key="10">
    <source>
        <dbReference type="Pfam" id="PF00590"/>
    </source>
</evidence>
<dbReference type="AlphaFoldDB" id="A0AAD5XMQ3"/>
<dbReference type="Gene3D" id="3.30.950.10">
    <property type="entry name" value="Methyltransferase, Cobalt-precorrin-4 Transmethylase, Domain 2"/>
    <property type="match status" value="1"/>
</dbReference>
<keyword evidence="6" id="KW-0808">Transferase</keyword>
<keyword evidence="7 9" id="KW-0949">S-adenosyl-L-methionine</keyword>
<dbReference type="FunFam" id="3.30.950.10:FF:000004">
    <property type="entry name" value="Diphthine synthase putative"/>
    <property type="match status" value="1"/>
</dbReference>
<dbReference type="NCBIfam" id="TIGR00522">
    <property type="entry name" value="dph5"/>
    <property type="match status" value="1"/>
</dbReference>
<dbReference type="CDD" id="cd11647">
    <property type="entry name" value="DHP5_DphB"/>
    <property type="match status" value="1"/>
</dbReference>
<feature type="binding site" evidence="9">
    <location>
        <position position="228"/>
    </location>
    <ligand>
        <name>S-adenosyl-L-methionine</name>
        <dbReference type="ChEBI" id="CHEBI:59789"/>
    </ligand>
</feature>
<comment type="catalytic activity">
    <reaction evidence="8">
        <text>2-[(3S)-amino-3-carboxypropyl]-L-histidyl-[translation elongation factor 2] + 4 S-adenosyl-L-methionine = diphthine methyl ester-[translation elongation factor 2] + 4 S-adenosyl-L-homocysteine + 3 H(+)</text>
        <dbReference type="Rhea" id="RHEA:42652"/>
        <dbReference type="Rhea" id="RHEA-COMP:9749"/>
        <dbReference type="Rhea" id="RHEA-COMP:10173"/>
        <dbReference type="ChEBI" id="CHEBI:15378"/>
        <dbReference type="ChEBI" id="CHEBI:57856"/>
        <dbReference type="ChEBI" id="CHEBI:59789"/>
        <dbReference type="ChEBI" id="CHEBI:73995"/>
        <dbReference type="ChEBI" id="CHEBI:79005"/>
        <dbReference type="EC" id="2.1.1.314"/>
    </reaction>
</comment>
<evidence type="ECO:0000313" key="12">
    <source>
        <dbReference type="Proteomes" id="UP001212152"/>
    </source>
</evidence>
<sequence length="288" mass="31724">MVLYIIGLGLSDEKDITVKGLEAVKSCERVYLEAYTSILTVGKERLEVFYGKEVVIADREMVEQEADVILKDAATVNVAFLVVGDPFGATTHTDLVHRATELSIPVVPIHNASIMNAVGCCGLQLYNYGQTVSIVFFTETWKPDSFYDKIAMNSRIELHTLCLLDIKVKEQSIENLARGRKIYEPARYMSINTAVSQLLEIADARAAAEPDAVPAYTKYTIAVGLARVGCDDQKVVAGTLAELEKVDFGGPLHSLVLAGRMHFLEAEVVRAFAVDKESFDRHAQVSQH</sequence>
<organism evidence="11 12">
    <name type="scientific">Geranomyces variabilis</name>
    <dbReference type="NCBI Taxonomy" id="109894"/>
    <lineage>
        <taxon>Eukaryota</taxon>
        <taxon>Fungi</taxon>
        <taxon>Fungi incertae sedis</taxon>
        <taxon>Chytridiomycota</taxon>
        <taxon>Chytridiomycota incertae sedis</taxon>
        <taxon>Chytridiomycetes</taxon>
        <taxon>Spizellomycetales</taxon>
        <taxon>Powellomycetaceae</taxon>
        <taxon>Geranomyces</taxon>
    </lineage>
</organism>
<gene>
    <name evidence="11" type="primary">DPH5</name>
    <name evidence="11" type="ORF">HDU87_004169</name>
</gene>
<dbReference type="InterPro" id="IPR000878">
    <property type="entry name" value="4pyrrol_Mease"/>
</dbReference>
<feature type="binding site" evidence="9">
    <location>
        <position position="253"/>
    </location>
    <ligand>
        <name>S-adenosyl-L-methionine</name>
        <dbReference type="ChEBI" id="CHEBI:59789"/>
    </ligand>
</feature>
<dbReference type="GO" id="GO:0017183">
    <property type="term" value="P:protein histidyl modification to diphthamide"/>
    <property type="evidence" value="ECO:0007669"/>
    <property type="project" value="InterPro"/>
</dbReference>
<feature type="binding site" evidence="9">
    <location>
        <begin position="113"/>
        <end position="114"/>
    </location>
    <ligand>
        <name>S-adenosyl-L-methionine</name>
        <dbReference type="ChEBI" id="CHEBI:59789"/>
    </ligand>
</feature>
<dbReference type="Gene3D" id="3.40.1010.10">
    <property type="entry name" value="Cobalt-precorrin-4 Transmethylase, Domain 1"/>
    <property type="match status" value="1"/>
</dbReference>
<evidence type="ECO:0000313" key="11">
    <source>
        <dbReference type="EMBL" id="KAJ3177887.1"/>
    </source>
</evidence>
<dbReference type="InterPro" id="IPR035996">
    <property type="entry name" value="4pyrrol_Methylase_sf"/>
</dbReference>
<evidence type="ECO:0000256" key="3">
    <source>
        <dbReference type="ARBA" id="ARBA00006729"/>
    </source>
</evidence>
<feature type="binding site" evidence="9">
    <location>
        <position position="10"/>
    </location>
    <ligand>
        <name>S-adenosyl-L-methionine</name>
        <dbReference type="ChEBI" id="CHEBI:59789"/>
    </ligand>
</feature>
<dbReference type="EMBL" id="JADGJQ010000030">
    <property type="protein sequence ID" value="KAJ3177887.1"/>
    <property type="molecule type" value="Genomic_DNA"/>
</dbReference>
<evidence type="ECO:0000256" key="6">
    <source>
        <dbReference type="ARBA" id="ARBA00022679"/>
    </source>
</evidence>
<evidence type="ECO:0000256" key="4">
    <source>
        <dbReference type="ARBA" id="ARBA00011927"/>
    </source>
</evidence>